<keyword evidence="1" id="KW-0560">Oxidoreductase</keyword>
<dbReference type="PRINTS" id="PR00420">
    <property type="entry name" value="RNGMNOXGNASE"/>
</dbReference>
<gene>
    <name evidence="3" type="ORF">H1D33_24620</name>
</gene>
<proteinExistence type="predicted"/>
<dbReference type="EMBL" id="CP059322">
    <property type="protein sequence ID" value="QLQ36457.1"/>
    <property type="molecule type" value="Genomic_DNA"/>
</dbReference>
<accession>A0A7L6B3E8</accession>
<dbReference type="InterPro" id="IPR036188">
    <property type="entry name" value="FAD/NAD-bd_sf"/>
</dbReference>
<evidence type="ECO:0000256" key="1">
    <source>
        <dbReference type="ARBA" id="ARBA00023002"/>
    </source>
</evidence>
<organism evidence="3 4">
    <name type="scientific">Micromonospora robiginosa</name>
    <dbReference type="NCBI Taxonomy" id="2749844"/>
    <lineage>
        <taxon>Bacteria</taxon>
        <taxon>Bacillati</taxon>
        <taxon>Actinomycetota</taxon>
        <taxon>Actinomycetes</taxon>
        <taxon>Micromonosporales</taxon>
        <taxon>Micromonosporaceae</taxon>
        <taxon>Micromonospora</taxon>
    </lineage>
</organism>
<dbReference type="PANTHER" id="PTHR43476:SF5">
    <property type="entry name" value="FAD-DEPENDENT MONOOXYGENASE"/>
    <property type="match status" value="1"/>
</dbReference>
<dbReference type="RefSeq" id="WP_181568973.1">
    <property type="nucleotide sequence ID" value="NZ_CP059322.2"/>
</dbReference>
<sequence length="422" mass="44447">MSADVVVVGAGAGGLASARALGALGLRVLVLDRQRTPASIAKGEILQPETVRILDTWGTLDALRATGARPVGRLAIRDPSGEPLLCLDYAGLPGAYREILCADYGDLRAVLADGLPDPVDLRWGRRVTGLLRDDGGRVTGVRVTGDGGEQDVPAALVVAADGMSSPLRRAAGVAVERREYPHGLVAFDVAGAEVTDEVTAYRTGRGLCLVYPLPGGRCRLYVQVTPDEFRGRADLGPWCDRLLADVPAIRPLEPAIRASLHRRQLLAVYRLRAARLTVPGLALLGEAAHAVHPMAAQGVNSSLGDAETLAATLAAEGGTPEPDAVDRALRAYQAARRSRLDHVATVSHNASRMITSVTGLPKLLGGRMMRRTAANPRLLGLTAGNLSGTDVRPLSLVDRLHQLGLLADRHAHAPSAPAPSER</sequence>
<evidence type="ECO:0000313" key="4">
    <source>
        <dbReference type="Proteomes" id="UP000510844"/>
    </source>
</evidence>
<name>A0A7L6B3E8_9ACTN</name>
<dbReference type="PANTHER" id="PTHR43476">
    <property type="entry name" value="3-(3-HYDROXY-PHENYL)PROPIONATE/3-HYDROXYCINNAMIC ACID HYDROXYLASE"/>
    <property type="match status" value="1"/>
</dbReference>
<reference evidence="3 4" key="2">
    <citation type="journal article" date="2021" name="Mar. Drugs">
        <title>A New Micromonospora Strain with Antibiotic Activity Isolated from the Microbiome of a Mid-Atlantic Deep-Sea Sponge.</title>
        <authorList>
            <person name="Back C.R."/>
            <person name="Stennett H.L."/>
            <person name="Williams S.E."/>
            <person name="Wang L."/>
            <person name="Ojeda Gomez J."/>
            <person name="Abdulle O.M."/>
            <person name="Duffy T."/>
            <person name="Neal C."/>
            <person name="Mantell J."/>
            <person name="Jepson M.A."/>
            <person name="Hendry K.R."/>
            <person name="Powell D."/>
            <person name="Stach J.E.M."/>
            <person name="Essex-Lopresti A.E."/>
            <person name="Willis C.L."/>
            <person name="Curnow P."/>
            <person name="Race P.R."/>
        </authorList>
    </citation>
    <scope>NUCLEOTIDE SEQUENCE [LARGE SCALE GENOMIC DNA]</scope>
    <source>
        <strain evidence="3 4">28ISP2-46</strain>
    </source>
</reference>
<reference evidence="4" key="1">
    <citation type="submission" date="2020-07" db="EMBL/GenBank/DDBJ databases">
        <title>A new Micromonospora strain with potent antibiotic activity isolated from the microbiome of a mid-Atlantic deep-sea sponge.</title>
        <authorList>
            <person name="Back C.R."/>
            <person name="Stennett H.L."/>
            <person name="Williams S.E."/>
            <person name="Wang L."/>
            <person name="Ojeda Gomez J."/>
            <person name="Abdulle O.M."/>
            <person name="Duffy T."/>
            <person name="Hendry K.R."/>
            <person name="Powell D."/>
            <person name="Stach J.E."/>
            <person name="Essex-Lopresti A.E."/>
            <person name="Willis C.L."/>
            <person name="Curnow P."/>
            <person name="Race P.R."/>
        </authorList>
    </citation>
    <scope>NUCLEOTIDE SEQUENCE [LARGE SCALE GENOMIC DNA]</scope>
    <source>
        <strain evidence="4">28ISP2-46</strain>
    </source>
</reference>
<dbReference type="SUPFAM" id="SSF51905">
    <property type="entry name" value="FAD/NAD(P)-binding domain"/>
    <property type="match status" value="1"/>
</dbReference>
<dbReference type="GO" id="GO:0071949">
    <property type="term" value="F:FAD binding"/>
    <property type="evidence" value="ECO:0007669"/>
    <property type="project" value="InterPro"/>
</dbReference>
<dbReference type="InterPro" id="IPR002938">
    <property type="entry name" value="FAD-bd"/>
</dbReference>
<dbReference type="GO" id="GO:0016491">
    <property type="term" value="F:oxidoreductase activity"/>
    <property type="evidence" value="ECO:0007669"/>
    <property type="project" value="UniProtKB-KW"/>
</dbReference>
<dbReference type="AlphaFoldDB" id="A0A7L6B3E8"/>
<dbReference type="Gene3D" id="3.50.50.60">
    <property type="entry name" value="FAD/NAD(P)-binding domain"/>
    <property type="match status" value="2"/>
</dbReference>
<dbReference type="Pfam" id="PF01494">
    <property type="entry name" value="FAD_binding_3"/>
    <property type="match status" value="1"/>
</dbReference>
<dbReference type="Proteomes" id="UP000510844">
    <property type="component" value="Chromosome"/>
</dbReference>
<dbReference type="InterPro" id="IPR050631">
    <property type="entry name" value="PheA/TfdB_FAD_monoxygenase"/>
</dbReference>
<protein>
    <submittedName>
        <fullName evidence="3">NAD(P)/FAD-dependent oxidoreductase</fullName>
    </submittedName>
</protein>
<evidence type="ECO:0000313" key="3">
    <source>
        <dbReference type="EMBL" id="QLQ36457.1"/>
    </source>
</evidence>
<feature type="domain" description="FAD-binding" evidence="2">
    <location>
        <begin position="3"/>
        <end position="343"/>
    </location>
</feature>
<evidence type="ECO:0000259" key="2">
    <source>
        <dbReference type="Pfam" id="PF01494"/>
    </source>
</evidence>
<keyword evidence="4" id="KW-1185">Reference proteome</keyword>
<dbReference type="KEGG" id="mfeu:H1D33_24620"/>